<reference evidence="2" key="1">
    <citation type="submission" date="2023-03" db="UniProtKB">
        <authorList>
            <consortium name="WormBaseParasite"/>
        </authorList>
    </citation>
    <scope>IDENTIFICATION</scope>
</reference>
<organism evidence="1 2">
    <name type="scientific">Ascaris lumbricoides</name>
    <name type="common">Giant roundworm</name>
    <dbReference type="NCBI Taxonomy" id="6252"/>
    <lineage>
        <taxon>Eukaryota</taxon>
        <taxon>Metazoa</taxon>
        <taxon>Ecdysozoa</taxon>
        <taxon>Nematoda</taxon>
        <taxon>Chromadorea</taxon>
        <taxon>Rhabditida</taxon>
        <taxon>Spirurina</taxon>
        <taxon>Ascaridomorpha</taxon>
        <taxon>Ascaridoidea</taxon>
        <taxon>Ascarididae</taxon>
        <taxon>Ascaris</taxon>
    </lineage>
</organism>
<dbReference type="WBParaSite" id="ALUE_0001312701-mRNA-1">
    <property type="protein sequence ID" value="ALUE_0001312701-mRNA-1"/>
    <property type="gene ID" value="ALUE_0001312701"/>
</dbReference>
<sequence>MNLRIINFTWHAYCSIRNSTFLQKLIQTASQQTLTYETGWSDETAKVHFMLAPLSRFCTLLIPSALRIRHAESNGEMCHHISSHFAAEFRRHFAVTIRRLKKNYSPFPGKGVRQVSSRVSISAPA</sequence>
<proteinExistence type="predicted"/>
<accession>A0A9J2PT44</accession>
<dbReference type="AlphaFoldDB" id="A0A9J2PT44"/>
<keyword evidence="1" id="KW-1185">Reference proteome</keyword>
<dbReference type="Proteomes" id="UP000036681">
    <property type="component" value="Unplaced"/>
</dbReference>
<protein>
    <submittedName>
        <fullName evidence="2">Uncharacterized protein</fullName>
    </submittedName>
</protein>
<evidence type="ECO:0000313" key="1">
    <source>
        <dbReference type="Proteomes" id="UP000036681"/>
    </source>
</evidence>
<name>A0A9J2PT44_ASCLU</name>
<evidence type="ECO:0000313" key="2">
    <source>
        <dbReference type="WBParaSite" id="ALUE_0001312701-mRNA-1"/>
    </source>
</evidence>